<dbReference type="Proteomes" id="UP000249688">
    <property type="component" value="Unassembled WGS sequence"/>
</dbReference>
<protein>
    <recommendedName>
        <fullName evidence="4">Peptidase S1</fullName>
    </recommendedName>
</protein>
<accession>A0A2W7I6F6</accession>
<dbReference type="OrthoDB" id="5973611at2"/>
<dbReference type="EMBL" id="QKYU01000022">
    <property type="protein sequence ID" value="PZW41062.1"/>
    <property type="molecule type" value="Genomic_DNA"/>
</dbReference>
<sequence length="165" mass="17554">MLKTAVAAAVFVFLAGGDVLAQSKGAQPSATPNWQAPPRYTTLNLRSGFEPDPTVVAVEAGGDGEATGIGPECGGWIDFSKPDVDLNYTAGEYPLYISVVANTDTTLVINDPAGNWICNDDLEGVNPGIVIQNPRSGNYNFWIGTFERGTPQRASLRISEIPPRN</sequence>
<evidence type="ECO:0000313" key="3">
    <source>
        <dbReference type="Proteomes" id="UP000249688"/>
    </source>
</evidence>
<keyword evidence="3" id="KW-1185">Reference proteome</keyword>
<reference evidence="2 3" key="1">
    <citation type="submission" date="2018-06" db="EMBL/GenBank/DDBJ databases">
        <title>Genomic Encyclopedia of Archaeal and Bacterial Type Strains, Phase II (KMG-II): from individual species to whole genera.</title>
        <authorList>
            <person name="Goeker M."/>
        </authorList>
    </citation>
    <scope>NUCLEOTIDE SEQUENCE [LARGE SCALE GENOMIC DNA]</scope>
    <source>
        <strain evidence="2 3">DSM 24525</strain>
    </source>
</reference>
<gene>
    <name evidence="2" type="ORF">C8P66_12249</name>
</gene>
<feature type="chain" id="PRO_5016162944" description="Peptidase S1" evidence="1">
    <location>
        <begin position="22"/>
        <end position="165"/>
    </location>
</feature>
<proteinExistence type="predicted"/>
<comment type="caution">
    <text evidence="2">The sequence shown here is derived from an EMBL/GenBank/DDBJ whole genome shotgun (WGS) entry which is preliminary data.</text>
</comment>
<evidence type="ECO:0008006" key="4">
    <source>
        <dbReference type="Google" id="ProtNLM"/>
    </source>
</evidence>
<name>A0A2W7I6F6_9PROT</name>
<evidence type="ECO:0000256" key="1">
    <source>
        <dbReference type="SAM" id="SignalP"/>
    </source>
</evidence>
<organism evidence="2 3">
    <name type="scientific">Humitalea rosea</name>
    <dbReference type="NCBI Taxonomy" id="990373"/>
    <lineage>
        <taxon>Bacteria</taxon>
        <taxon>Pseudomonadati</taxon>
        <taxon>Pseudomonadota</taxon>
        <taxon>Alphaproteobacteria</taxon>
        <taxon>Acetobacterales</taxon>
        <taxon>Roseomonadaceae</taxon>
        <taxon>Humitalea</taxon>
    </lineage>
</organism>
<feature type="signal peptide" evidence="1">
    <location>
        <begin position="1"/>
        <end position="21"/>
    </location>
</feature>
<dbReference type="RefSeq" id="WP_111399615.1">
    <property type="nucleotide sequence ID" value="NZ_QKYU01000022.1"/>
</dbReference>
<evidence type="ECO:0000313" key="2">
    <source>
        <dbReference type="EMBL" id="PZW41062.1"/>
    </source>
</evidence>
<dbReference type="AlphaFoldDB" id="A0A2W7I6F6"/>
<keyword evidence="1" id="KW-0732">Signal</keyword>